<comment type="caution">
    <text evidence="3">The sequence shown here is derived from an EMBL/GenBank/DDBJ whole genome shotgun (WGS) entry which is preliminary data.</text>
</comment>
<evidence type="ECO:0000256" key="1">
    <source>
        <dbReference type="SAM" id="MobiDB-lite"/>
    </source>
</evidence>
<feature type="compositionally biased region" description="Low complexity" evidence="1">
    <location>
        <begin position="221"/>
        <end position="230"/>
    </location>
</feature>
<keyword evidence="2" id="KW-0472">Membrane</keyword>
<dbReference type="AlphaFoldDB" id="A0A9P4IBB1"/>
<dbReference type="EMBL" id="ML978129">
    <property type="protein sequence ID" value="KAF2096562.1"/>
    <property type="molecule type" value="Genomic_DNA"/>
</dbReference>
<evidence type="ECO:0000313" key="4">
    <source>
        <dbReference type="Proteomes" id="UP000799772"/>
    </source>
</evidence>
<dbReference type="OrthoDB" id="4775599at2759"/>
<feature type="compositionally biased region" description="Basic and acidic residues" evidence="1">
    <location>
        <begin position="172"/>
        <end position="189"/>
    </location>
</feature>
<keyword evidence="4" id="KW-1185">Reference proteome</keyword>
<accession>A0A9P4IBB1</accession>
<organism evidence="3 4">
    <name type="scientific">Rhizodiscina lignyota</name>
    <dbReference type="NCBI Taxonomy" id="1504668"/>
    <lineage>
        <taxon>Eukaryota</taxon>
        <taxon>Fungi</taxon>
        <taxon>Dikarya</taxon>
        <taxon>Ascomycota</taxon>
        <taxon>Pezizomycotina</taxon>
        <taxon>Dothideomycetes</taxon>
        <taxon>Pleosporomycetidae</taxon>
        <taxon>Aulographales</taxon>
        <taxon>Rhizodiscinaceae</taxon>
        <taxon>Rhizodiscina</taxon>
    </lineage>
</organism>
<proteinExistence type="predicted"/>
<feature type="region of interest" description="Disordered" evidence="1">
    <location>
        <begin position="1"/>
        <end position="29"/>
    </location>
</feature>
<feature type="region of interest" description="Disordered" evidence="1">
    <location>
        <begin position="45"/>
        <end position="77"/>
    </location>
</feature>
<gene>
    <name evidence="3" type="ORF">NA57DRAFT_78167</name>
</gene>
<sequence>MSLAQDSTSATSTTTSRSSITSTDASASITPTSSFRLHSTLLTSTSASNSSSAPLQTDPPRPGFPGDDSPAGTLPEDSEHSSGLLNYYFAFLAVFVILLFLAIWYIHRRKKKLKAMRASGRTNALARDLDGWTGSRRWMGGAWRGGIGRRDIRTEDREEGLNELGEAPPPYKARDSVIGGDRRSGERTENSLTVPLRALDRDGRAVMKPPDYHETVRELPESQAEAAESSRANPSSSQRTAESPQENER</sequence>
<feature type="compositionally biased region" description="Low complexity" evidence="1">
    <location>
        <begin position="7"/>
        <end position="29"/>
    </location>
</feature>
<protein>
    <submittedName>
        <fullName evidence="3">Uncharacterized protein</fullName>
    </submittedName>
</protein>
<reference evidence="3" key="1">
    <citation type="journal article" date="2020" name="Stud. Mycol.">
        <title>101 Dothideomycetes genomes: a test case for predicting lifestyles and emergence of pathogens.</title>
        <authorList>
            <person name="Haridas S."/>
            <person name="Albert R."/>
            <person name="Binder M."/>
            <person name="Bloem J."/>
            <person name="Labutti K."/>
            <person name="Salamov A."/>
            <person name="Andreopoulos B."/>
            <person name="Baker S."/>
            <person name="Barry K."/>
            <person name="Bills G."/>
            <person name="Bluhm B."/>
            <person name="Cannon C."/>
            <person name="Castanera R."/>
            <person name="Culley D."/>
            <person name="Daum C."/>
            <person name="Ezra D."/>
            <person name="Gonzalez J."/>
            <person name="Henrissat B."/>
            <person name="Kuo A."/>
            <person name="Liang C."/>
            <person name="Lipzen A."/>
            <person name="Lutzoni F."/>
            <person name="Magnuson J."/>
            <person name="Mondo S."/>
            <person name="Nolan M."/>
            <person name="Ohm R."/>
            <person name="Pangilinan J."/>
            <person name="Park H.-J."/>
            <person name="Ramirez L."/>
            <person name="Alfaro M."/>
            <person name="Sun H."/>
            <person name="Tritt A."/>
            <person name="Yoshinaga Y."/>
            <person name="Zwiers L.-H."/>
            <person name="Turgeon B."/>
            <person name="Goodwin S."/>
            <person name="Spatafora J."/>
            <person name="Crous P."/>
            <person name="Grigoriev I."/>
        </authorList>
    </citation>
    <scope>NUCLEOTIDE SEQUENCE</scope>
    <source>
        <strain evidence="3">CBS 133067</strain>
    </source>
</reference>
<evidence type="ECO:0000313" key="3">
    <source>
        <dbReference type="EMBL" id="KAF2096562.1"/>
    </source>
</evidence>
<feature type="compositionally biased region" description="Polar residues" evidence="1">
    <location>
        <begin position="231"/>
        <end position="249"/>
    </location>
</feature>
<feature type="region of interest" description="Disordered" evidence="1">
    <location>
        <begin position="161"/>
        <end position="249"/>
    </location>
</feature>
<keyword evidence="2" id="KW-0812">Transmembrane</keyword>
<feature type="compositionally biased region" description="Basic and acidic residues" evidence="1">
    <location>
        <begin position="198"/>
        <end position="220"/>
    </location>
</feature>
<evidence type="ECO:0000256" key="2">
    <source>
        <dbReference type="SAM" id="Phobius"/>
    </source>
</evidence>
<dbReference type="Proteomes" id="UP000799772">
    <property type="component" value="Unassembled WGS sequence"/>
</dbReference>
<keyword evidence="2" id="KW-1133">Transmembrane helix</keyword>
<name>A0A9P4IBB1_9PEZI</name>
<feature type="transmembrane region" description="Helical" evidence="2">
    <location>
        <begin position="87"/>
        <end position="107"/>
    </location>
</feature>